<comment type="similarity">
    <text evidence="2">Belongs to the amino acid-polyamine-organocation (APC) superfamily. Spore germination protein (SGP) (TC 2.A.3.9) family.</text>
</comment>
<feature type="transmembrane region" description="Helical" evidence="8">
    <location>
        <begin position="119"/>
        <end position="137"/>
    </location>
</feature>
<dbReference type="Proteomes" id="UP000189761">
    <property type="component" value="Unassembled WGS sequence"/>
</dbReference>
<dbReference type="Gene3D" id="1.20.1740.10">
    <property type="entry name" value="Amino acid/polyamine transporter I"/>
    <property type="match status" value="1"/>
</dbReference>
<name>A0A8E2IBI9_9BACI</name>
<reference evidence="9 10" key="1">
    <citation type="submission" date="2017-01" db="EMBL/GenBank/DDBJ databases">
        <title>Draft genome sequence of Bacillus oleronius.</title>
        <authorList>
            <person name="Allam M."/>
        </authorList>
    </citation>
    <scope>NUCLEOTIDE SEQUENCE [LARGE SCALE GENOMIC DNA]</scope>
    <source>
        <strain evidence="9 10">DSM 9356</strain>
    </source>
</reference>
<keyword evidence="6 8" id="KW-1133">Transmembrane helix</keyword>
<keyword evidence="3" id="KW-0813">Transport</keyword>
<dbReference type="AlphaFoldDB" id="A0A8E2IBI9"/>
<feature type="transmembrane region" description="Helical" evidence="8">
    <location>
        <begin position="306"/>
        <end position="324"/>
    </location>
</feature>
<evidence type="ECO:0000256" key="3">
    <source>
        <dbReference type="ARBA" id="ARBA00022448"/>
    </source>
</evidence>
<feature type="transmembrane region" description="Helical" evidence="8">
    <location>
        <begin position="217"/>
        <end position="240"/>
    </location>
</feature>
<evidence type="ECO:0000313" key="9">
    <source>
        <dbReference type="EMBL" id="OOP70274.1"/>
    </source>
</evidence>
<keyword evidence="4" id="KW-0309">Germination</keyword>
<comment type="subcellular location">
    <subcellularLocation>
        <location evidence="1">Membrane</location>
        <topology evidence="1">Multi-pass membrane protein</topology>
    </subcellularLocation>
</comment>
<evidence type="ECO:0000256" key="8">
    <source>
        <dbReference type="SAM" id="Phobius"/>
    </source>
</evidence>
<feature type="transmembrane region" description="Helical" evidence="8">
    <location>
        <begin position="12"/>
        <end position="31"/>
    </location>
</feature>
<sequence length="360" mass="41706">MQTVPENRKVSPSLVFFTIHGMQFGIGILGFQRAIAKIAGYDSWMSVIFAGIMTMLVMWIIYKILAFGETDLAGTHQFVFGKWLGGACNLLFVFYFILYATTILRSYTEIIQVWVFNDLNVFIFTLIYLLLCVYIVFGGFRTVVGMMFFSVVLPSYLIILFGFTLPYANFHNFLPLFDHSVKEIILAGHQMSLTYIGFESFLIYSPFIKDHNKSKKWAFLALTTSLLLFLYTAILSFAYYNEAQLLKYIWATLSTWKIVHLPVVERFEYIGIANWCLIILPNTALALWCGSRLLKQTFKLSQRKGVIILSLIPLIVVPFFKTRYQIEHLNYVFGKAGFLINYLYIPFLLILVWLAKKYKR</sequence>
<keyword evidence="10" id="KW-1185">Reference proteome</keyword>
<dbReference type="NCBIfam" id="TIGR00912">
    <property type="entry name" value="2A0309"/>
    <property type="match status" value="1"/>
</dbReference>
<dbReference type="RefSeq" id="WP_078109193.1">
    <property type="nucleotide sequence ID" value="NZ_CP065424.1"/>
</dbReference>
<dbReference type="Pfam" id="PF03845">
    <property type="entry name" value="Spore_permease"/>
    <property type="match status" value="1"/>
</dbReference>
<comment type="caution">
    <text evidence="9">The sequence shown here is derived from an EMBL/GenBank/DDBJ whole genome shotgun (WGS) entry which is preliminary data.</text>
</comment>
<evidence type="ECO:0000256" key="6">
    <source>
        <dbReference type="ARBA" id="ARBA00022989"/>
    </source>
</evidence>
<feature type="transmembrane region" description="Helical" evidence="8">
    <location>
        <begin position="272"/>
        <end position="294"/>
    </location>
</feature>
<evidence type="ECO:0000256" key="7">
    <source>
        <dbReference type="ARBA" id="ARBA00023136"/>
    </source>
</evidence>
<evidence type="ECO:0000256" key="5">
    <source>
        <dbReference type="ARBA" id="ARBA00022692"/>
    </source>
</evidence>
<organism evidence="9 10">
    <name type="scientific">Heyndrickxia oleronia</name>
    <dbReference type="NCBI Taxonomy" id="38875"/>
    <lineage>
        <taxon>Bacteria</taxon>
        <taxon>Bacillati</taxon>
        <taxon>Bacillota</taxon>
        <taxon>Bacilli</taxon>
        <taxon>Bacillales</taxon>
        <taxon>Bacillaceae</taxon>
        <taxon>Heyndrickxia</taxon>
    </lineage>
</organism>
<evidence type="ECO:0000313" key="10">
    <source>
        <dbReference type="Proteomes" id="UP000189761"/>
    </source>
</evidence>
<dbReference type="EMBL" id="MTLA01000006">
    <property type="protein sequence ID" value="OOP70274.1"/>
    <property type="molecule type" value="Genomic_DNA"/>
</dbReference>
<protein>
    <submittedName>
        <fullName evidence="9">Spore gernimation protein GerB</fullName>
    </submittedName>
</protein>
<feature type="transmembrane region" description="Helical" evidence="8">
    <location>
        <begin position="184"/>
        <end position="205"/>
    </location>
</feature>
<dbReference type="PANTHER" id="PTHR34975">
    <property type="entry name" value="SPORE GERMINATION PROTEIN A2"/>
    <property type="match status" value="1"/>
</dbReference>
<dbReference type="PANTHER" id="PTHR34975:SF2">
    <property type="entry name" value="SPORE GERMINATION PROTEIN A2"/>
    <property type="match status" value="1"/>
</dbReference>
<keyword evidence="5 8" id="KW-0812">Transmembrane</keyword>
<evidence type="ECO:0000256" key="1">
    <source>
        <dbReference type="ARBA" id="ARBA00004141"/>
    </source>
</evidence>
<accession>A0A8E2IBI9</accession>
<dbReference type="GO" id="GO:0009847">
    <property type="term" value="P:spore germination"/>
    <property type="evidence" value="ECO:0007669"/>
    <property type="project" value="InterPro"/>
</dbReference>
<feature type="transmembrane region" description="Helical" evidence="8">
    <location>
        <begin position="144"/>
        <end position="164"/>
    </location>
</feature>
<feature type="transmembrane region" description="Helical" evidence="8">
    <location>
        <begin position="43"/>
        <end position="62"/>
    </location>
</feature>
<dbReference type="InterPro" id="IPR004761">
    <property type="entry name" value="Spore_GerAB"/>
</dbReference>
<keyword evidence="7 8" id="KW-0472">Membrane</keyword>
<gene>
    <name evidence="9" type="ORF">BWZ43_00830</name>
</gene>
<feature type="transmembrane region" description="Helical" evidence="8">
    <location>
        <begin position="83"/>
        <end position="107"/>
    </location>
</feature>
<evidence type="ECO:0000256" key="2">
    <source>
        <dbReference type="ARBA" id="ARBA00007998"/>
    </source>
</evidence>
<dbReference type="GO" id="GO:0016020">
    <property type="term" value="C:membrane"/>
    <property type="evidence" value="ECO:0007669"/>
    <property type="project" value="UniProtKB-SubCell"/>
</dbReference>
<evidence type="ECO:0000256" key="4">
    <source>
        <dbReference type="ARBA" id="ARBA00022544"/>
    </source>
</evidence>
<feature type="transmembrane region" description="Helical" evidence="8">
    <location>
        <begin position="336"/>
        <end position="355"/>
    </location>
</feature>
<proteinExistence type="inferred from homology"/>